<evidence type="ECO:0000256" key="4">
    <source>
        <dbReference type="ARBA" id="ARBA00023136"/>
    </source>
</evidence>
<evidence type="ECO:0000256" key="1">
    <source>
        <dbReference type="ARBA" id="ARBA00004370"/>
    </source>
</evidence>
<protein>
    <recommendedName>
        <fullName evidence="6">G-protein coupled receptors family 1 profile domain-containing protein</fullName>
    </recommendedName>
</protein>
<dbReference type="InterPro" id="IPR052954">
    <property type="entry name" value="GPCR-Ligand_Int"/>
</dbReference>
<keyword evidence="8" id="KW-1185">Reference proteome</keyword>
<feature type="transmembrane region" description="Helical" evidence="5">
    <location>
        <begin position="73"/>
        <end position="97"/>
    </location>
</feature>
<dbReference type="SUPFAM" id="SSF81321">
    <property type="entry name" value="Family A G protein-coupled receptor-like"/>
    <property type="match status" value="1"/>
</dbReference>
<evidence type="ECO:0000313" key="7">
    <source>
        <dbReference type="EMBL" id="KAL3880892.1"/>
    </source>
</evidence>
<comment type="subcellular location">
    <subcellularLocation>
        <location evidence="1">Membrane</location>
    </subcellularLocation>
</comment>
<reference evidence="7 8" key="1">
    <citation type="submission" date="2024-11" db="EMBL/GenBank/DDBJ databases">
        <title>Chromosome-level genome assembly of the freshwater bivalve Anodonta woodiana.</title>
        <authorList>
            <person name="Chen X."/>
        </authorList>
    </citation>
    <scope>NUCLEOTIDE SEQUENCE [LARGE SCALE GENOMIC DNA]</scope>
    <source>
        <strain evidence="7">MN2024</strain>
        <tissue evidence="7">Gills</tissue>
    </source>
</reference>
<evidence type="ECO:0000313" key="8">
    <source>
        <dbReference type="Proteomes" id="UP001634394"/>
    </source>
</evidence>
<keyword evidence="3 5" id="KW-1133">Transmembrane helix</keyword>
<keyword evidence="4 5" id="KW-0472">Membrane</keyword>
<gene>
    <name evidence="7" type="ORF">ACJMK2_033098</name>
</gene>
<dbReference type="PANTHER" id="PTHR46641:SF2">
    <property type="entry name" value="FMRFAMIDE RECEPTOR"/>
    <property type="match status" value="1"/>
</dbReference>
<feature type="transmembrane region" description="Helical" evidence="5">
    <location>
        <begin position="216"/>
        <end position="234"/>
    </location>
</feature>
<organism evidence="7 8">
    <name type="scientific">Sinanodonta woodiana</name>
    <name type="common">Chinese pond mussel</name>
    <name type="synonym">Anodonta woodiana</name>
    <dbReference type="NCBI Taxonomy" id="1069815"/>
    <lineage>
        <taxon>Eukaryota</taxon>
        <taxon>Metazoa</taxon>
        <taxon>Spiralia</taxon>
        <taxon>Lophotrochozoa</taxon>
        <taxon>Mollusca</taxon>
        <taxon>Bivalvia</taxon>
        <taxon>Autobranchia</taxon>
        <taxon>Heteroconchia</taxon>
        <taxon>Palaeoheterodonta</taxon>
        <taxon>Unionida</taxon>
        <taxon>Unionoidea</taxon>
        <taxon>Unionidae</taxon>
        <taxon>Unioninae</taxon>
        <taxon>Sinanodonta</taxon>
    </lineage>
</organism>
<dbReference type="Gene3D" id="1.20.1070.10">
    <property type="entry name" value="Rhodopsin 7-helix transmembrane proteins"/>
    <property type="match status" value="1"/>
</dbReference>
<feature type="transmembrane region" description="Helical" evidence="5">
    <location>
        <begin position="117"/>
        <end position="135"/>
    </location>
</feature>
<dbReference type="GO" id="GO:0016020">
    <property type="term" value="C:membrane"/>
    <property type="evidence" value="ECO:0007669"/>
    <property type="project" value="UniProtKB-SubCell"/>
</dbReference>
<dbReference type="Proteomes" id="UP001634394">
    <property type="component" value="Unassembled WGS sequence"/>
</dbReference>
<dbReference type="PRINTS" id="PR00237">
    <property type="entry name" value="GPCRRHODOPSN"/>
</dbReference>
<name>A0ABD3X3R4_SINWO</name>
<accession>A0ABD3X3R4</accession>
<dbReference type="AlphaFoldDB" id="A0ABD3X3R4"/>
<comment type="caution">
    <text evidence="7">The sequence shown here is derived from an EMBL/GenBank/DDBJ whole genome shotgun (WGS) entry which is preliminary data.</text>
</comment>
<keyword evidence="2 5" id="KW-0812">Transmembrane</keyword>
<dbReference type="Pfam" id="PF00001">
    <property type="entry name" value="7tm_1"/>
    <property type="match status" value="1"/>
</dbReference>
<sequence>MIDLQGTNNSFTMVSLCPNETHHKREDNFFATAQFVTGVIIYPILCFPGIVGSIFTLLVLYHKDMATSTSVYLSALALSDLIKLLNDLMYFVVILLVRIDPVKGQITMSKLYPYTHYIFNVAVCITAWLTVSIALERYISVCHPAKAKDLCTIPRARAVSVSVFIVMIILTIPSALRYEAVEIHDSLTNRSCFEIRQSVFGRNQSFIVPYIWIQNSLRSIVPLVVLIFLNARIINEIRRERVKGKSLSGKTRITIMLVIVVIVFLVCITPDAVMSMFFGFGYIDETDHVKGIREITDSLLALNSAFNFVLYCSMSQQFRGTFYKIFCITFQHSKRQQHQRERGIENGRSCVLKVIVNNNQQRGLQETYV</sequence>
<evidence type="ECO:0000259" key="6">
    <source>
        <dbReference type="PROSITE" id="PS50262"/>
    </source>
</evidence>
<feature type="transmembrane region" description="Helical" evidence="5">
    <location>
        <begin position="40"/>
        <end position="61"/>
    </location>
</feature>
<dbReference type="CDD" id="cd14978">
    <property type="entry name" value="7tmA_FMRFamide_R-like"/>
    <property type="match status" value="1"/>
</dbReference>
<feature type="transmembrane region" description="Helical" evidence="5">
    <location>
        <begin position="255"/>
        <end position="283"/>
    </location>
</feature>
<dbReference type="PANTHER" id="PTHR46641">
    <property type="entry name" value="FMRFAMIDE RECEPTOR-RELATED"/>
    <property type="match status" value="1"/>
</dbReference>
<dbReference type="InterPro" id="IPR017452">
    <property type="entry name" value="GPCR_Rhodpsn_7TM"/>
</dbReference>
<dbReference type="InterPro" id="IPR000276">
    <property type="entry name" value="GPCR_Rhodpsn"/>
</dbReference>
<feature type="transmembrane region" description="Helical" evidence="5">
    <location>
        <begin position="156"/>
        <end position="176"/>
    </location>
</feature>
<dbReference type="PROSITE" id="PS50262">
    <property type="entry name" value="G_PROTEIN_RECEP_F1_2"/>
    <property type="match status" value="1"/>
</dbReference>
<evidence type="ECO:0000256" key="2">
    <source>
        <dbReference type="ARBA" id="ARBA00022692"/>
    </source>
</evidence>
<dbReference type="EMBL" id="JBJQND010000004">
    <property type="protein sequence ID" value="KAL3880892.1"/>
    <property type="molecule type" value="Genomic_DNA"/>
</dbReference>
<evidence type="ECO:0000256" key="5">
    <source>
        <dbReference type="SAM" id="Phobius"/>
    </source>
</evidence>
<proteinExistence type="predicted"/>
<evidence type="ECO:0000256" key="3">
    <source>
        <dbReference type="ARBA" id="ARBA00022989"/>
    </source>
</evidence>
<feature type="domain" description="G-protein coupled receptors family 1 profile" evidence="6">
    <location>
        <begin position="52"/>
        <end position="311"/>
    </location>
</feature>